<organism evidence="5 6">
    <name type="scientific">Cladophialophora immunda</name>
    <dbReference type="NCBI Taxonomy" id="569365"/>
    <lineage>
        <taxon>Eukaryota</taxon>
        <taxon>Fungi</taxon>
        <taxon>Dikarya</taxon>
        <taxon>Ascomycota</taxon>
        <taxon>Pezizomycotina</taxon>
        <taxon>Eurotiomycetes</taxon>
        <taxon>Chaetothyriomycetidae</taxon>
        <taxon>Chaetothyriales</taxon>
        <taxon>Herpotrichiellaceae</taxon>
        <taxon>Cladophialophora</taxon>
    </lineage>
</organism>
<dbReference type="SUPFAM" id="SSF51905">
    <property type="entry name" value="FAD/NAD(P)-binding domain"/>
    <property type="match status" value="1"/>
</dbReference>
<keyword evidence="3" id="KW-0285">Flavoprotein</keyword>
<dbReference type="GO" id="GO:0050660">
    <property type="term" value="F:flavin adenine dinucleotide binding"/>
    <property type="evidence" value="ECO:0007669"/>
    <property type="project" value="InterPro"/>
</dbReference>
<comment type="similarity">
    <text evidence="1">Belongs to the GMC oxidoreductase family.</text>
</comment>
<feature type="domain" description="Glucose-methanol-choline oxidoreductase N-terminal" evidence="4">
    <location>
        <begin position="268"/>
        <end position="282"/>
    </location>
</feature>
<dbReference type="Gene3D" id="3.30.560.10">
    <property type="entry name" value="Glucose Oxidase, domain 3"/>
    <property type="match status" value="1"/>
</dbReference>
<dbReference type="Gene3D" id="3.50.50.60">
    <property type="entry name" value="FAD/NAD(P)-binding domain"/>
    <property type="match status" value="1"/>
</dbReference>
<feature type="active site" description="Proton acceptor" evidence="2">
    <location>
        <position position="537"/>
    </location>
</feature>
<dbReference type="OrthoDB" id="269227at2759"/>
<dbReference type="AlphaFoldDB" id="A0A0D1Z8D8"/>
<dbReference type="GO" id="GO:0016614">
    <property type="term" value="F:oxidoreductase activity, acting on CH-OH group of donors"/>
    <property type="evidence" value="ECO:0007669"/>
    <property type="project" value="InterPro"/>
</dbReference>
<dbReference type="Pfam" id="PF00732">
    <property type="entry name" value="GMC_oxred_N"/>
    <property type="match status" value="1"/>
</dbReference>
<name>A0A0D1Z8D8_9EURO</name>
<dbReference type="InterPro" id="IPR000172">
    <property type="entry name" value="GMC_OxRdtase_N"/>
</dbReference>
<protein>
    <recommendedName>
        <fullName evidence="4">Glucose-methanol-choline oxidoreductase N-terminal domain-containing protein</fullName>
    </recommendedName>
</protein>
<evidence type="ECO:0000313" key="6">
    <source>
        <dbReference type="Proteomes" id="UP000054466"/>
    </source>
</evidence>
<comment type="cofactor">
    <cofactor evidence="3">
        <name>FAD</name>
        <dbReference type="ChEBI" id="CHEBI:57692"/>
    </cofactor>
</comment>
<dbReference type="GeneID" id="27351267"/>
<keyword evidence="3" id="KW-0274">FAD</keyword>
<dbReference type="STRING" id="569365.A0A0D1Z8D8"/>
<evidence type="ECO:0000259" key="4">
    <source>
        <dbReference type="PROSITE" id="PS00624"/>
    </source>
</evidence>
<evidence type="ECO:0000256" key="1">
    <source>
        <dbReference type="ARBA" id="ARBA00010790"/>
    </source>
</evidence>
<dbReference type="PROSITE" id="PS00624">
    <property type="entry name" value="GMC_OXRED_2"/>
    <property type="match status" value="1"/>
</dbReference>
<feature type="active site" description="Proton donor" evidence="2">
    <location>
        <position position="499"/>
    </location>
</feature>
<feature type="binding site" evidence="3">
    <location>
        <begin position="538"/>
        <end position="539"/>
    </location>
    <ligand>
        <name>FAD</name>
        <dbReference type="ChEBI" id="CHEBI:57692"/>
    </ligand>
</feature>
<evidence type="ECO:0000256" key="2">
    <source>
        <dbReference type="PIRSR" id="PIRSR000137-1"/>
    </source>
</evidence>
<dbReference type="HOGENOM" id="CLU_002865_6_3_1"/>
<reference evidence="5 6" key="1">
    <citation type="submission" date="2015-01" db="EMBL/GenBank/DDBJ databases">
        <title>The Genome Sequence of Cladophialophora immunda CBS83496.</title>
        <authorList>
            <consortium name="The Broad Institute Genomics Platform"/>
            <person name="Cuomo C."/>
            <person name="de Hoog S."/>
            <person name="Gorbushina A."/>
            <person name="Stielow B."/>
            <person name="Teixiera M."/>
            <person name="Abouelleil A."/>
            <person name="Chapman S.B."/>
            <person name="Priest M."/>
            <person name="Young S.K."/>
            <person name="Wortman J."/>
            <person name="Nusbaum C."/>
            <person name="Birren B."/>
        </authorList>
    </citation>
    <scope>NUCLEOTIDE SEQUENCE [LARGE SCALE GENOMIC DNA]</scope>
    <source>
        <strain evidence="5 6">CBS 83496</strain>
    </source>
</reference>
<feature type="binding site" evidence="3">
    <location>
        <position position="230"/>
    </location>
    <ligand>
        <name>FAD</name>
        <dbReference type="ChEBI" id="CHEBI:57692"/>
    </ligand>
</feature>
<dbReference type="PIRSF" id="PIRSF000137">
    <property type="entry name" value="Alcohol_oxidase"/>
    <property type="match status" value="1"/>
</dbReference>
<accession>A0A0D1Z8D8</accession>
<dbReference type="PANTHER" id="PTHR11552">
    <property type="entry name" value="GLUCOSE-METHANOL-CHOLINE GMC OXIDOREDUCTASE"/>
    <property type="match status" value="1"/>
</dbReference>
<dbReference type="InterPro" id="IPR012132">
    <property type="entry name" value="GMC_OxRdtase"/>
</dbReference>
<dbReference type="SUPFAM" id="SSF54373">
    <property type="entry name" value="FAD-linked reductases, C-terminal domain"/>
    <property type="match status" value="1"/>
</dbReference>
<keyword evidence="6" id="KW-1185">Reference proteome</keyword>
<gene>
    <name evidence="5" type="ORF">PV07_12073</name>
</gene>
<evidence type="ECO:0000313" key="5">
    <source>
        <dbReference type="EMBL" id="KIW23911.1"/>
    </source>
</evidence>
<evidence type="ECO:0000256" key="3">
    <source>
        <dbReference type="PIRSR" id="PIRSR000137-2"/>
    </source>
</evidence>
<dbReference type="Pfam" id="PF05199">
    <property type="entry name" value="GMC_oxred_C"/>
    <property type="match status" value="1"/>
</dbReference>
<dbReference type="Proteomes" id="UP000054466">
    <property type="component" value="Unassembled WGS sequence"/>
</dbReference>
<dbReference type="EMBL" id="KN847046">
    <property type="protein sequence ID" value="KIW23911.1"/>
    <property type="molecule type" value="Genomic_DNA"/>
</dbReference>
<sequence>MASSSYDYIIVGGGVAGLVLASRLSKLLPPSDMKQILVLEAGTDPSATDSILTSQAAHLARESVHSYQLSISPNRHLNGRGATVPVGKALGGSAAINGGAWTRGPKSDYDLWAKMVGDGSWGYDALLPYMRRVESMVLPENIEKDEIQHGYDGPLKLTPIRSLWPARKYPLRESVQKMWEEAGVKYIPDGNSGHQNGLVEFVEVWVNSARQLPSKIFDLTKVDVRTMSTVQRVTFGTIEGQDQPVANGVDLVGGQHFVANKEVIVCAGAYHTPQVLMLSGIGDPAELAKHGIETITSNLEVGRNLTDHLAVGITWKLKHPEKGLSIGSPLFIDPSYFSGWPMDFIEFGPLDEPAKLEPWINTPEERALVLRPDASHMEIVTLYVALGKRLTGIDAPLDGNYISTIAGYLTPTSRGSVTLRSASIEDAPAIDMNFFDTDADKVGLREALRKAASVHLDTEAGKSFVSHEVTPEGYACITKDTMDEEIDKRIADFGYSFDHPMGSCAMGKAVDSHCRVMGVKSLRVVDASVFPIPMACHPQSVVYVTAERVADWISQGDQ</sequence>
<dbReference type="InterPro" id="IPR007867">
    <property type="entry name" value="GMC_OxRtase_C"/>
</dbReference>
<dbReference type="InterPro" id="IPR036188">
    <property type="entry name" value="FAD/NAD-bd_sf"/>
</dbReference>
<proteinExistence type="inferred from homology"/>
<dbReference type="RefSeq" id="XP_016244127.1">
    <property type="nucleotide sequence ID" value="XM_016399565.1"/>
</dbReference>
<dbReference type="PANTHER" id="PTHR11552:SF123">
    <property type="entry name" value="GMC OXIDOREDUCTASE (AFU_ORTHOLOGUE AFUA_2G01770)-RELATED"/>
    <property type="match status" value="1"/>
</dbReference>
<dbReference type="VEuPathDB" id="FungiDB:PV07_12073"/>